<dbReference type="Pfam" id="PF02900">
    <property type="entry name" value="LigB"/>
    <property type="match status" value="1"/>
</dbReference>
<keyword evidence="4" id="KW-0862">Zinc</keyword>
<dbReference type="GO" id="GO:0051213">
    <property type="term" value="F:dioxygenase activity"/>
    <property type="evidence" value="ECO:0007669"/>
    <property type="project" value="UniProtKB-KW"/>
</dbReference>
<dbReference type="InterPro" id="IPR004183">
    <property type="entry name" value="Xdiol_dOase_suB"/>
</dbReference>
<dbReference type="SUPFAM" id="SSF53213">
    <property type="entry name" value="LigB-like"/>
    <property type="match status" value="1"/>
</dbReference>
<keyword evidence="8" id="KW-1185">Reference proteome</keyword>
<name>A0ABN1DC25_9GAMM</name>
<dbReference type="PANTHER" id="PTHR30096">
    <property type="entry name" value="4,5-DOPA DIOXYGENASE EXTRADIOL-LIKE PROTEIN"/>
    <property type="match status" value="1"/>
</dbReference>
<protein>
    <submittedName>
        <fullName evidence="7">Class III extradiol ring-cleavage dioxygenase</fullName>
    </submittedName>
</protein>
<evidence type="ECO:0000256" key="4">
    <source>
        <dbReference type="ARBA" id="ARBA00022833"/>
    </source>
</evidence>
<dbReference type="CDD" id="cd07363">
    <property type="entry name" value="45_DOPA_Dioxygenase"/>
    <property type="match status" value="1"/>
</dbReference>
<dbReference type="PANTHER" id="PTHR30096:SF0">
    <property type="entry name" value="4,5-DOPA DIOXYGENASE EXTRADIOL-LIKE PROTEIN"/>
    <property type="match status" value="1"/>
</dbReference>
<evidence type="ECO:0000313" key="7">
    <source>
        <dbReference type="EMBL" id="GAA0539673.1"/>
    </source>
</evidence>
<keyword evidence="3" id="KW-0479">Metal-binding</keyword>
<gene>
    <name evidence="7" type="ORF">GCM10009098_04000</name>
</gene>
<keyword evidence="7" id="KW-0223">Dioxygenase</keyword>
<comment type="caution">
    <text evidence="7">The sequence shown here is derived from an EMBL/GenBank/DDBJ whole genome shotgun (WGS) entry which is preliminary data.</text>
</comment>
<organism evidence="7 8">
    <name type="scientific">Rheinheimera aquimaris</name>
    <dbReference type="NCBI Taxonomy" id="412437"/>
    <lineage>
        <taxon>Bacteria</taxon>
        <taxon>Pseudomonadati</taxon>
        <taxon>Pseudomonadota</taxon>
        <taxon>Gammaproteobacteria</taxon>
        <taxon>Chromatiales</taxon>
        <taxon>Chromatiaceae</taxon>
        <taxon>Rheinheimera</taxon>
    </lineage>
</organism>
<dbReference type="RefSeq" id="WP_226765689.1">
    <property type="nucleotide sequence ID" value="NZ_BAAAEO010000001.1"/>
</dbReference>
<comment type="similarity">
    <text evidence="2">Belongs to the DODA-type extradiol aromatic ring-opening dioxygenase family.</text>
</comment>
<evidence type="ECO:0000256" key="3">
    <source>
        <dbReference type="ARBA" id="ARBA00022723"/>
    </source>
</evidence>
<dbReference type="PIRSF" id="PIRSF006157">
    <property type="entry name" value="Doxgns_DODA"/>
    <property type="match status" value="1"/>
</dbReference>
<keyword evidence="5" id="KW-0560">Oxidoreductase</keyword>
<proteinExistence type="inferred from homology"/>
<evidence type="ECO:0000256" key="1">
    <source>
        <dbReference type="ARBA" id="ARBA00001947"/>
    </source>
</evidence>
<evidence type="ECO:0000256" key="2">
    <source>
        <dbReference type="ARBA" id="ARBA00007581"/>
    </source>
</evidence>
<dbReference type="InterPro" id="IPR014436">
    <property type="entry name" value="Extradiol_dOase_DODA"/>
</dbReference>
<evidence type="ECO:0000313" key="8">
    <source>
        <dbReference type="Proteomes" id="UP001501169"/>
    </source>
</evidence>
<accession>A0ABN1DC25</accession>
<evidence type="ECO:0000259" key="6">
    <source>
        <dbReference type="Pfam" id="PF02900"/>
    </source>
</evidence>
<sequence>MQTALAPVLFLPHGGGPLPLLGDPGHAGLTRFISNLGTQLQQELSKPTAIVVISAHWEETIPALTANNSTHLLYDYSGFPAESYQLTYPAPGAAQLAANIAEKLTEAGFTPQLDKNRGLDHGVFVPLLMLRPAADIPVLQISLLKGLDPAQHIALGEALAFLRRQNIWIIGSGMSFHNMQAFFRPDLVSKTQVDEFNQYLIQSLSPERDYPEQAEKLKRWLDAPYARLMHPREEHLLPLHVCFGAAKGSSAELLFHDDVLNKAVLAFGWF</sequence>
<dbReference type="EMBL" id="BAAAEO010000001">
    <property type="protein sequence ID" value="GAA0539673.1"/>
    <property type="molecule type" value="Genomic_DNA"/>
</dbReference>
<dbReference type="Gene3D" id="3.40.830.10">
    <property type="entry name" value="LigB-like"/>
    <property type="match status" value="1"/>
</dbReference>
<feature type="domain" description="Extradiol ring-cleavage dioxygenase class III enzyme subunit B" evidence="6">
    <location>
        <begin position="29"/>
        <end position="253"/>
    </location>
</feature>
<dbReference type="Proteomes" id="UP001501169">
    <property type="component" value="Unassembled WGS sequence"/>
</dbReference>
<reference evidence="7 8" key="1">
    <citation type="journal article" date="2019" name="Int. J. Syst. Evol. Microbiol.">
        <title>The Global Catalogue of Microorganisms (GCM) 10K type strain sequencing project: providing services to taxonomists for standard genome sequencing and annotation.</title>
        <authorList>
            <consortium name="The Broad Institute Genomics Platform"/>
            <consortium name="The Broad Institute Genome Sequencing Center for Infectious Disease"/>
            <person name="Wu L."/>
            <person name="Ma J."/>
        </authorList>
    </citation>
    <scope>NUCLEOTIDE SEQUENCE [LARGE SCALE GENOMIC DNA]</scope>
    <source>
        <strain evidence="7 8">JCM 14331</strain>
    </source>
</reference>
<evidence type="ECO:0000256" key="5">
    <source>
        <dbReference type="ARBA" id="ARBA00023002"/>
    </source>
</evidence>
<comment type="cofactor">
    <cofactor evidence="1">
        <name>Zn(2+)</name>
        <dbReference type="ChEBI" id="CHEBI:29105"/>
    </cofactor>
</comment>